<dbReference type="KEGG" id="vg:80019913"/>
<organism evidence="2 3">
    <name type="scientific">Microbacterium phage Pumpernickel</name>
    <dbReference type="NCBI Taxonomy" id="2885983"/>
    <lineage>
        <taxon>Viruses</taxon>
        <taxon>Duplodnaviria</taxon>
        <taxon>Heunggongvirae</taxon>
        <taxon>Uroviricota</taxon>
        <taxon>Caudoviricetes</taxon>
        <taxon>Pumpernickelvirus</taxon>
        <taxon>Pumpernickelvirus pumpernickel</taxon>
    </lineage>
</organism>
<feature type="region of interest" description="Disordered" evidence="1">
    <location>
        <begin position="1"/>
        <end position="23"/>
    </location>
</feature>
<name>A0AAE9C2Z6_9CAUD</name>
<dbReference type="Proteomes" id="UP000827768">
    <property type="component" value="Segment"/>
</dbReference>
<dbReference type="GeneID" id="80019913"/>
<gene>
    <name evidence="2" type="primary">272</name>
    <name evidence="2" type="ORF">SEA_PUMPERNICKEL_272</name>
</gene>
<keyword evidence="3" id="KW-1185">Reference proteome</keyword>
<evidence type="ECO:0000313" key="2">
    <source>
        <dbReference type="EMBL" id="UDL16022.1"/>
    </source>
</evidence>
<reference evidence="2" key="1">
    <citation type="submission" date="2021-09" db="EMBL/GenBank/DDBJ databases">
        <authorList>
            <person name="Andersen S.H."/>
            <person name="Beall E.A."/>
            <person name="Cappelle B."/>
            <person name="Falteisek K.J."/>
            <person name="Fenske B.A."/>
            <person name="Gansluckner N.W."/>
            <person name="Gilbertson S.M."/>
            <person name="Krings K.J."/>
            <person name="Mobeck M."/>
            <person name="Odeku J.O."/>
            <person name="Poncelet M.E."/>
            <person name="Rohr J.R."/>
            <person name="Rolands L."/>
            <person name="Whipple C.D."/>
            <person name="Whipple E.M."/>
            <person name="Spring A.M."/>
            <person name="Klyczek K."/>
            <person name="Garlena R.A."/>
            <person name="Russell D.A."/>
            <person name="Pope W.H."/>
            <person name="Jacobs-Sera D."/>
            <person name="Hatfull G.F."/>
        </authorList>
    </citation>
    <scope>NUCLEOTIDE SEQUENCE</scope>
</reference>
<protein>
    <submittedName>
        <fullName evidence="2">Uncharacterized protein</fullName>
    </submittedName>
</protein>
<accession>A0AAE9C2Z6</accession>
<evidence type="ECO:0000256" key="1">
    <source>
        <dbReference type="SAM" id="MobiDB-lite"/>
    </source>
</evidence>
<proteinExistence type="predicted"/>
<dbReference type="EMBL" id="OK040790">
    <property type="protein sequence ID" value="UDL16022.1"/>
    <property type="molecule type" value="Genomic_DNA"/>
</dbReference>
<sequence>MTYEGIVPREDDNAPIHKFTSEGGRDRLTFGPNFYKGRFVPEDEGHQKTKYYMTVSGYDDIVEGIALSDEDMEELFRAWIETRNYYIQEYS</sequence>
<evidence type="ECO:0000313" key="3">
    <source>
        <dbReference type="Proteomes" id="UP000827768"/>
    </source>
</evidence>
<feature type="compositionally biased region" description="Basic and acidic residues" evidence="1">
    <location>
        <begin position="7"/>
        <end position="23"/>
    </location>
</feature>
<dbReference type="RefSeq" id="YP_010755262.1">
    <property type="nucleotide sequence ID" value="NC_073468.1"/>
</dbReference>